<comment type="caution">
    <text evidence="5">The sequence shown here is derived from an EMBL/GenBank/DDBJ whole genome shotgun (WGS) entry which is preliminary data.</text>
</comment>
<dbReference type="PANTHER" id="PTHR19848:SF8">
    <property type="entry name" value="F-BOX AND WD REPEAT DOMAIN CONTAINING 7"/>
    <property type="match status" value="1"/>
</dbReference>
<feature type="repeat" description="WD" evidence="3">
    <location>
        <begin position="245"/>
        <end position="284"/>
    </location>
</feature>
<protein>
    <recommendedName>
        <fullName evidence="4">WD repeat-containing protein 54 beta-propeller domain-containing protein</fullName>
    </recommendedName>
</protein>
<dbReference type="Pfam" id="PF21031">
    <property type="entry name" value="WDR54"/>
    <property type="match status" value="1"/>
</dbReference>
<dbReference type="SUPFAM" id="SSF50978">
    <property type="entry name" value="WD40 repeat-like"/>
    <property type="match status" value="1"/>
</dbReference>
<evidence type="ECO:0000256" key="2">
    <source>
        <dbReference type="ARBA" id="ARBA00022737"/>
    </source>
</evidence>
<keyword evidence="1 3" id="KW-0853">WD repeat</keyword>
<evidence type="ECO:0000259" key="4">
    <source>
        <dbReference type="Pfam" id="PF21031"/>
    </source>
</evidence>
<dbReference type="PROSITE" id="PS50294">
    <property type="entry name" value="WD_REPEATS_REGION"/>
    <property type="match status" value="1"/>
</dbReference>
<dbReference type="AlphaFoldDB" id="A0AAD5LG35"/>
<reference evidence="5" key="1">
    <citation type="submission" date="2021-12" db="EMBL/GenBank/DDBJ databases">
        <title>Prjna785345.</title>
        <authorList>
            <person name="Rujirawat T."/>
            <person name="Krajaejun T."/>
        </authorList>
    </citation>
    <scope>NUCLEOTIDE SEQUENCE</scope>
    <source>
        <strain evidence="5">Pi057C3</strain>
    </source>
</reference>
<dbReference type="InterPro" id="IPR036322">
    <property type="entry name" value="WD40_repeat_dom_sf"/>
</dbReference>
<keyword evidence="2" id="KW-0677">Repeat</keyword>
<proteinExistence type="predicted"/>
<accession>A0AAD5LG35</accession>
<dbReference type="InterPro" id="IPR019775">
    <property type="entry name" value="WD40_repeat_CS"/>
</dbReference>
<organism evidence="5 6">
    <name type="scientific">Pythium insidiosum</name>
    <name type="common">Pythiosis disease agent</name>
    <dbReference type="NCBI Taxonomy" id="114742"/>
    <lineage>
        <taxon>Eukaryota</taxon>
        <taxon>Sar</taxon>
        <taxon>Stramenopiles</taxon>
        <taxon>Oomycota</taxon>
        <taxon>Peronosporomycetes</taxon>
        <taxon>Pythiales</taxon>
        <taxon>Pythiaceae</taxon>
        <taxon>Pythium</taxon>
    </lineage>
</organism>
<feature type="domain" description="WD repeat-containing protein 54 beta-propeller" evidence="4">
    <location>
        <begin position="52"/>
        <end position="315"/>
    </location>
</feature>
<sequence length="325" mass="34758">MPQTWFADAEPRATAFSVSHVCNNLSKHEDTMAYAHMDDVVVVDATQSPYAAHKLPIVEKSLVHQVQICVLQGTAFIVAATDLGAQIYDAKGDKRVFELALKEHVGSVDEGTAVFCRGIAAIDSNRPAIAVGSAVGKIFVLAKEKASKATADHDFDVVEKLGEHKEAIQSMACSAKGGLLASCDDSGTILVRNPEDAFEVVHRIPGDNYPATSLRFTPDGALVGGYLSGLLRVFRGTDFHVHAEIAAHSRAVTAIDVSDDLVVSVGEDTFVNVWELSGKKEAPRIKLVSSHSVPNDLLTGVAFVGAKSIITAAYDTTHLKLWLPE</sequence>
<evidence type="ECO:0000256" key="1">
    <source>
        <dbReference type="ARBA" id="ARBA00022574"/>
    </source>
</evidence>
<name>A0AAD5LG35_PYTIN</name>
<evidence type="ECO:0000256" key="3">
    <source>
        <dbReference type="PROSITE-ProRule" id="PRU00221"/>
    </source>
</evidence>
<evidence type="ECO:0000313" key="5">
    <source>
        <dbReference type="EMBL" id="KAJ0396798.1"/>
    </source>
</evidence>
<dbReference type="InterPro" id="IPR001680">
    <property type="entry name" value="WD40_rpt"/>
</dbReference>
<dbReference type="SMART" id="SM00320">
    <property type="entry name" value="WD40"/>
    <property type="match status" value="4"/>
</dbReference>
<dbReference type="Gene3D" id="2.130.10.10">
    <property type="entry name" value="YVTN repeat-like/Quinoprotein amine dehydrogenase"/>
    <property type="match status" value="1"/>
</dbReference>
<dbReference type="PANTHER" id="PTHR19848">
    <property type="entry name" value="WD40 REPEAT PROTEIN"/>
    <property type="match status" value="1"/>
</dbReference>
<dbReference type="InterPro" id="IPR049546">
    <property type="entry name" value="WDR54_beta_prop"/>
</dbReference>
<dbReference type="Proteomes" id="UP001209570">
    <property type="component" value="Unassembled WGS sequence"/>
</dbReference>
<evidence type="ECO:0000313" key="6">
    <source>
        <dbReference type="Proteomes" id="UP001209570"/>
    </source>
</evidence>
<dbReference type="PROSITE" id="PS50082">
    <property type="entry name" value="WD_REPEATS_2"/>
    <property type="match status" value="1"/>
</dbReference>
<dbReference type="EMBL" id="JAKCXM010000279">
    <property type="protein sequence ID" value="KAJ0396798.1"/>
    <property type="molecule type" value="Genomic_DNA"/>
</dbReference>
<gene>
    <name evidence="5" type="ORF">P43SY_007694</name>
</gene>
<keyword evidence="6" id="KW-1185">Reference proteome</keyword>
<dbReference type="PROSITE" id="PS00678">
    <property type="entry name" value="WD_REPEATS_1"/>
    <property type="match status" value="1"/>
</dbReference>
<dbReference type="InterPro" id="IPR015943">
    <property type="entry name" value="WD40/YVTN_repeat-like_dom_sf"/>
</dbReference>